<name>A0A0F8XBY7_9ZZZZ</name>
<dbReference type="AlphaFoldDB" id="A0A0F8XBY7"/>
<evidence type="ECO:0000313" key="1">
    <source>
        <dbReference type="EMBL" id="KKK58445.1"/>
    </source>
</evidence>
<sequence>MYQYIMTMQSYDDIAKEILTSIQLKFYKVKVRSFMTIIAKKLKKNEKVIQTIDEKEKKVPKIIHRGTDPEAIAAGEKLGLSFDGMMARQYQFTVQRGPAGSQGITFYVKRLSNVRQRLLEKFTEFG</sequence>
<dbReference type="EMBL" id="LAZR01063978">
    <property type="protein sequence ID" value="KKK58445.1"/>
    <property type="molecule type" value="Genomic_DNA"/>
</dbReference>
<proteinExistence type="predicted"/>
<comment type="caution">
    <text evidence="1">The sequence shown here is derived from an EMBL/GenBank/DDBJ whole genome shotgun (WGS) entry which is preliminary data.</text>
</comment>
<organism evidence="1">
    <name type="scientific">marine sediment metagenome</name>
    <dbReference type="NCBI Taxonomy" id="412755"/>
    <lineage>
        <taxon>unclassified sequences</taxon>
        <taxon>metagenomes</taxon>
        <taxon>ecological metagenomes</taxon>
    </lineage>
</organism>
<protein>
    <submittedName>
        <fullName evidence="1">Uncharacterized protein</fullName>
    </submittedName>
</protein>
<gene>
    <name evidence="1" type="ORF">LCGC14_3044350</name>
</gene>
<feature type="non-terminal residue" evidence="1">
    <location>
        <position position="126"/>
    </location>
</feature>
<accession>A0A0F8XBY7</accession>
<reference evidence="1" key="1">
    <citation type="journal article" date="2015" name="Nature">
        <title>Complex archaea that bridge the gap between prokaryotes and eukaryotes.</title>
        <authorList>
            <person name="Spang A."/>
            <person name="Saw J.H."/>
            <person name="Jorgensen S.L."/>
            <person name="Zaremba-Niedzwiedzka K."/>
            <person name="Martijn J."/>
            <person name="Lind A.E."/>
            <person name="van Eijk R."/>
            <person name="Schleper C."/>
            <person name="Guy L."/>
            <person name="Ettema T.J."/>
        </authorList>
    </citation>
    <scope>NUCLEOTIDE SEQUENCE</scope>
</reference>